<protein>
    <submittedName>
        <fullName evidence="2">Uncharacterized protein</fullName>
    </submittedName>
</protein>
<feature type="coiled-coil region" evidence="1">
    <location>
        <begin position="16"/>
        <end position="43"/>
    </location>
</feature>
<dbReference type="AlphaFoldDB" id="A0AAU9J3N5"/>
<name>A0AAU9J3N5_9CILI</name>
<dbReference type="Proteomes" id="UP001162131">
    <property type="component" value="Unassembled WGS sequence"/>
</dbReference>
<evidence type="ECO:0000313" key="2">
    <source>
        <dbReference type="EMBL" id="CAG9319960.1"/>
    </source>
</evidence>
<keyword evidence="1" id="KW-0175">Coiled coil</keyword>
<organism evidence="2 3">
    <name type="scientific">Blepharisma stoltei</name>
    <dbReference type="NCBI Taxonomy" id="1481888"/>
    <lineage>
        <taxon>Eukaryota</taxon>
        <taxon>Sar</taxon>
        <taxon>Alveolata</taxon>
        <taxon>Ciliophora</taxon>
        <taxon>Postciliodesmatophora</taxon>
        <taxon>Heterotrichea</taxon>
        <taxon>Heterotrichida</taxon>
        <taxon>Blepharismidae</taxon>
        <taxon>Blepharisma</taxon>
    </lineage>
</organism>
<dbReference type="EMBL" id="CAJZBQ010000024">
    <property type="protein sequence ID" value="CAG9319960.1"/>
    <property type="molecule type" value="Genomic_DNA"/>
</dbReference>
<gene>
    <name evidence="2" type="ORF">BSTOLATCC_MIC25203</name>
</gene>
<comment type="caution">
    <text evidence="2">The sequence shown here is derived from an EMBL/GenBank/DDBJ whole genome shotgun (WGS) entry which is preliminary data.</text>
</comment>
<accession>A0AAU9J3N5</accession>
<sequence length="203" mass="23895">MQRRKYSENIQVFNQILEEKRSLVALQRKIESLQSKRRKIKILVQISNVKFDKKSVEANEIEYTPNIERKCIKPNFASFFDLMKFGKERKERLLRHRKSETPAIKSIKNESLSEIPPFIGSKNIPSKEYFSPLRPKTPTEAYKPLINSRVRSVRWVKRKNMPNSDFSYSQSPVQEKSNSIFEDGQLGFLQVNRSNKVCKIKNI</sequence>
<evidence type="ECO:0000256" key="1">
    <source>
        <dbReference type="SAM" id="Coils"/>
    </source>
</evidence>
<keyword evidence="3" id="KW-1185">Reference proteome</keyword>
<evidence type="ECO:0000313" key="3">
    <source>
        <dbReference type="Proteomes" id="UP001162131"/>
    </source>
</evidence>
<proteinExistence type="predicted"/>
<reference evidence="2" key="1">
    <citation type="submission" date="2021-09" db="EMBL/GenBank/DDBJ databases">
        <authorList>
            <consortium name="AG Swart"/>
            <person name="Singh M."/>
            <person name="Singh A."/>
            <person name="Seah K."/>
            <person name="Emmerich C."/>
        </authorList>
    </citation>
    <scope>NUCLEOTIDE SEQUENCE</scope>
    <source>
        <strain evidence="2">ATCC30299</strain>
    </source>
</reference>